<dbReference type="SUPFAM" id="SSF75304">
    <property type="entry name" value="Amidase signature (AS) enzymes"/>
    <property type="match status" value="1"/>
</dbReference>
<feature type="domain" description="Amidase" evidence="1">
    <location>
        <begin position="26"/>
        <end position="462"/>
    </location>
</feature>
<dbReference type="GeneID" id="42303086"/>
<reference evidence="2 3" key="1">
    <citation type="journal article" date="2007" name="Int. J. Syst. Evol. Microbiol.">
        <title>Natronorubrum sulfidifaciens sp. nov., an extremely haloalkaliphilic archaeon isolated from Aiding salt lake in Xin-Jiang, China.</title>
        <authorList>
            <person name="Cui H.L."/>
            <person name="Tohty D."/>
            <person name="Liu H.C."/>
            <person name="Liu S.J."/>
            <person name="Oren A."/>
            <person name="Zhou P.J."/>
        </authorList>
    </citation>
    <scope>NUCLEOTIDE SEQUENCE [LARGE SCALE GENOMIC DNA]</scope>
    <source>
        <strain evidence="2 3">7-3</strain>
        <plasmid evidence="2">unnamed1</plasmid>
    </source>
</reference>
<dbReference type="InterPro" id="IPR036928">
    <property type="entry name" value="AS_sf"/>
</dbReference>
<keyword evidence="2" id="KW-0614">Plasmid</keyword>
<dbReference type="GO" id="GO:0003824">
    <property type="term" value="F:catalytic activity"/>
    <property type="evidence" value="ECO:0007669"/>
    <property type="project" value="InterPro"/>
</dbReference>
<organism evidence="2 3">
    <name type="scientific">Natronorubrum aibiense</name>
    <dbReference type="NCBI Taxonomy" id="348826"/>
    <lineage>
        <taxon>Archaea</taxon>
        <taxon>Methanobacteriati</taxon>
        <taxon>Methanobacteriota</taxon>
        <taxon>Stenosarchaea group</taxon>
        <taxon>Halobacteria</taxon>
        <taxon>Halobacteriales</taxon>
        <taxon>Natrialbaceae</taxon>
        <taxon>Natronorubrum</taxon>
    </lineage>
</organism>
<dbReference type="EMBL" id="CP045489">
    <property type="protein sequence ID" value="QFU84546.1"/>
    <property type="molecule type" value="Genomic_DNA"/>
</dbReference>
<sequence>MTDELIHMSATGMARQIRDGDVSPTDVVDAHLDRIADRNDRTNAFITVTEDLAYEQAHEAEQAIENGEPLGPLHGVPVAIKDLDNVEGIRTTFGSKLYVDNVADEDDLFVSRLKNAGAIIVGKTNTPEFGLGVATDNLVAGPTGTPFDPAKISGGSSGGAGAALGDSLVPIAQGSDTGGSIRVPAACCGVFGHKPTFGLVPDPSRPNAFSNHTPFSHLGPMSRTVKDAALMLDVMAGPDQRDPFSLPDDGTKYVDAPDRPIGDLKIAYSPDLGTYPVSYAVTDVLSEAVEAFEDAGATVEHITPDLGHTKEEIVDAYYTFANVLWGMLLENLEDDGFDPYGADRKKLRPYLVNLILESDEPTMKAYRDANVVRTNVLDGLCDVFGEYDLLVSATMAVPPFAHGEYPGQIGGTEIEPYRGWILTQPYNLTGQPAASTPAGFSDDGLPIGMQIAAPRHRDEDVLAAAGTLECQRPWHDAYPQ</sequence>
<name>A0A5P9P8V2_9EURY</name>
<dbReference type="Pfam" id="PF01425">
    <property type="entry name" value="Amidase"/>
    <property type="match status" value="1"/>
</dbReference>
<dbReference type="PROSITE" id="PS00571">
    <property type="entry name" value="AMIDASES"/>
    <property type="match status" value="1"/>
</dbReference>
<dbReference type="InterPro" id="IPR023631">
    <property type="entry name" value="Amidase_dom"/>
</dbReference>
<dbReference type="InterPro" id="IPR020556">
    <property type="entry name" value="Amidase_CS"/>
</dbReference>
<keyword evidence="3" id="KW-1185">Reference proteome</keyword>
<dbReference type="KEGG" id="nas:GCU68_18680"/>
<dbReference type="Gene3D" id="3.90.1300.10">
    <property type="entry name" value="Amidase signature (AS) domain"/>
    <property type="match status" value="1"/>
</dbReference>
<dbReference type="PANTHER" id="PTHR11895:SF7">
    <property type="entry name" value="GLUTAMYL-TRNA(GLN) AMIDOTRANSFERASE SUBUNIT A, MITOCHONDRIAL"/>
    <property type="match status" value="1"/>
</dbReference>
<geneLocation type="plasmid" evidence="2 3">
    <name>unnamed1</name>
</geneLocation>
<gene>
    <name evidence="2" type="ORF">GCU68_18680</name>
</gene>
<evidence type="ECO:0000313" key="3">
    <source>
        <dbReference type="Proteomes" id="UP000326170"/>
    </source>
</evidence>
<dbReference type="RefSeq" id="WP_152944068.1">
    <property type="nucleotide sequence ID" value="NZ_CP045489.1"/>
</dbReference>
<dbReference type="InterPro" id="IPR000120">
    <property type="entry name" value="Amidase"/>
</dbReference>
<protein>
    <submittedName>
        <fullName evidence="2">Amidase</fullName>
    </submittedName>
</protein>
<dbReference type="Proteomes" id="UP000326170">
    <property type="component" value="Plasmid unnamed1"/>
</dbReference>
<evidence type="ECO:0000313" key="2">
    <source>
        <dbReference type="EMBL" id="QFU84546.1"/>
    </source>
</evidence>
<dbReference type="AlphaFoldDB" id="A0A5P9P8V2"/>
<dbReference type="OrthoDB" id="359273at2157"/>
<dbReference type="PANTHER" id="PTHR11895">
    <property type="entry name" value="TRANSAMIDASE"/>
    <property type="match status" value="1"/>
</dbReference>
<accession>A0A5P9P8V2</accession>
<evidence type="ECO:0000259" key="1">
    <source>
        <dbReference type="Pfam" id="PF01425"/>
    </source>
</evidence>
<proteinExistence type="predicted"/>